<evidence type="ECO:0000313" key="1">
    <source>
        <dbReference type="EMBL" id="ELS30544.1"/>
    </source>
</evidence>
<dbReference type="AlphaFoldDB" id="L8MUQ8"/>
<dbReference type="EMBL" id="ALWB01000295">
    <property type="protein sequence ID" value="ELS30544.1"/>
    <property type="molecule type" value="Genomic_DNA"/>
</dbReference>
<dbReference type="InterPro" id="IPR013324">
    <property type="entry name" value="RNA_pol_sigma_r3/r4-like"/>
</dbReference>
<organism evidence="1 2">
    <name type="scientific">Pseudanabaena biceps PCC 7429</name>
    <dbReference type="NCBI Taxonomy" id="927668"/>
    <lineage>
        <taxon>Bacteria</taxon>
        <taxon>Bacillati</taxon>
        <taxon>Cyanobacteriota</taxon>
        <taxon>Cyanophyceae</taxon>
        <taxon>Pseudanabaenales</taxon>
        <taxon>Pseudanabaenaceae</taxon>
        <taxon>Pseudanabaena</taxon>
    </lineage>
</organism>
<gene>
    <name evidence="1" type="ORF">Pse7429DRAFT_4301</name>
</gene>
<name>L8MUQ8_9CYAN</name>
<keyword evidence="2" id="KW-1185">Reference proteome</keyword>
<dbReference type="PATRIC" id="fig|927668.3.peg.4917"/>
<dbReference type="SUPFAM" id="SSF88659">
    <property type="entry name" value="Sigma3 and sigma4 domains of RNA polymerase sigma factors"/>
    <property type="match status" value="1"/>
</dbReference>
<protein>
    <submittedName>
        <fullName evidence="1">Sigma-70 region 4 type 2</fullName>
    </submittedName>
</protein>
<comment type="caution">
    <text evidence="1">The sequence shown here is derived from an EMBL/GenBank/DDBJ whole genome shotgun (WGS) entry which is preliminary data.</text>
</comment>
<proteinExistence type="predicted"/>
<evidence type="ECO:0000313" key="2">
    <source>
        <dbReference type="Proteomes" id="UP000011201"/>
    </source>
</evidence>
<dbReference type="Proteomes" id="UP000011201">
    <property type="component" value="Unassembled WGS sequence"/>
</dbReference>
<accession>L8MUQ8</accession>
<sequence length="223" mass="25695">MCIKFENLKSELAIAVTVQLPPLPEIHHPKIQALFQKSDRDLVTLFQRHPEEGQYFAAIFCRYGQVLYTLIGTATRSPVQSDYLFVKTWEYIYHEMRVLDLRVTTPRLSLQSWLINIAAMMINRAEVPPVEDIQYSLKDTPPVFWCYLNQALNQMAGNLRLILLLSQTFQWSHTRIAAYLHAEGENISASDVKQLLVNAYRALEEALPEDIRDIYLAQTPVTA</sequence>
<reference evidence="1 2" key="1">
    <citation type="journal article" date="2013" name="Proc. Natl. Acad. Sci. U.S.A.">
        <title>Improving the coverage of the cyanobacterial phylum using diversity-driven genome sequencing.</title>
        <authorList>
            <person name="Shih P.M."/>
            <person name="Wu D."/>
            <person name="Latifi A."/>
            <person name="Axen S.D."/>
            <person name="Fewer D.P."/>
            <person name="Talla E."/>
            <person name="Calteau A."/>
            <person name="Cai F."/>
            <person name="Tandeau de Marsac N."/>
            <person name="Rippka R."/>
            <person name="Herdman M."/>
            <person name="Sivonen K."/>
            <person name="Coursin T."/>
            <person name="Laurent T."/>
            <person name="Goodwin L."/>
            <person name="Nolan M."/>
            <person name="Davenport K.W."/>
            <person name="Han C.S."/>
            <person name="Rubin E.M."/>
            <person name="Eisen J.A."/>
            <person name="Woyke T."/>
            <person name="Gugger M."/>
            <person name="Kerfeld C.A."/>
        </authorList>
    </citation>
    <scope>NUCLEOTIDE SEQUENCE [LARGE SCALE GENOMIC DNA]</scope>
    <source>
        <strain evidence="1 2">PCC 7429</strain>
    </source>
</reference>